<dbReference type="GO" id="GO:0005886">
    <property type="term" value="C:plasma membrane"/>
    <property type="evidence" value="ECO:0007669"/>
    <property type="project" value="TreeGrafter"/>
</dbReference>
<evidence type="ECO:0000256" key="8">
    <source>
        <dbReference type="ARBA" id="ARBA00023170"/>
    </source>
</evidence>
<evidence type="ECO:0000256" key="5">
    <source>
        <dbReference type="ARBA" id="ARBA00022989"/>
    </source>
</evidence>
<dbReference type="AlphaFoldDB" id="A0A166QTS9"/>
<feature type="transmembrane region" description="Helical" evidence="10">
    <location>
        <begin position="163"/>
        <end position="182"/>
    </location>
</feature>
<evidence type="ECO:0000313" key="11">
    <source>
        <dbReference type="EMBL" id="KZP27528.1"/>
    </source>
</evidence>
<keyword evidence="5 10" id="KW-1133">Transmembrane helix</keyword>
<evidence type="ECO:0000256" key="6">
    <source>
        <dbReference type="ARBA" id="ARBA00023040"/>
    </source>
</evidence>
<feature type="transmembrane region" description="Helical" evidence="10">
    <location>
        <begin position="111"/>
        <end position="127"/>
    </location>
</feature>
<dbReference type="PANTHER" id="PTHR28097:SF1">
    <property type="entry name" value="PHEROMONE A FACTOR RECEPTOR"/>
    <property type="match status" value="1"/>
</dbReference>
<evidence type="ECO:0000256" key="10">
    <source>
        <dbReference type="SAM" id="Phobius"/>
    </source>
</evidence>
<dbReference type="InterPro" id="IPR001546">
    <property type="entry name" value="GPCR_Pheromne_A_rcpt"/>
</dbReference>
<keyword evidence="7 10" id="KW-0472">Membrane</keyword>
<comment type="subcellular location">
    <subcellularLocation>
        <location evidence="1">Membrane</location>
        <topology evidence="1">Multi-pass membrane protein</topology>
    </subcellularLocation>
</comment>
<evidence type="ECO:0000256" key="1">
    <source>
        <dbReference type="ARBA" id="ARBA00004141"/>
    </source>
</evidence>
<keyword evidence="3" id="KW-0589">Pheromone response</keyword>
<dbReference type="InterPro" id="IPR001499">
    <property type="entry name" value="GPCR_STE3"/>
</dbReference>
<name>A0A166QTS9_9AGAM</name>
<evidence type="ECO:0000256" key="4">
    <source>
        <dbReference type="ARBA" id="ARBA00022692"/>
    </source>
</evidence>
<dbReference type="Pfam" id="PF02076">
    <property type="entry name" value="STE3"/>
    <property type="match status" value="1"/>
</dbReference>
<evidence type="ECO:0000313" key="12">
    <source>
        <dbReference type="Proteomes" id="UP000076532"/>
    </source>
</evidence>
<reference evidence="11 12" key="1">
    <citation type="journal article" date="2016" name="Mol. Biol. Evol.">
        <title>Comparative Genomics of Early-Diverging Mushroom-Forming Fungi Provides Insights into the Origins of Lignocellulose Decay Capabilities.</title>
        <authorList>
            <person name="Nagy L.G."/>
            <person name="Riley R."/>
            <person name="Tritt A."/>
            <person name="Adam C."/>
            <person name="Daum C."/>
            <person name="Floudas D."/>
            <person name="Sun H."/>
            <person name="Yadav J.S."/>
            <person name="Pangilinan J."/>
            <person name="Larsson K.H."/>
            <person name="Matsuura K."/>
            <person name="Barry K."/>
            <person name="Labutti K."/>
            <person name="Kuo R."/>
            <person name="Ohm R.A."/>
            <person name="Bhattacharya S.S."/>
            <person name="Shirouzu T."/>
            <person name="Yoshinaga Y."/>
            <person name="Martin F.M."/>
            <person name="Grigoriev I.V."/>
            <person name="Hibbett D.S."/>
        </authorList>
    </citation>
    <scope>NUCLEOTIDE SEQUENCE [LARGE SCALE GENOMIC DNA]</scope>
    <source>
        <strain evidence="11 12">CBS 109695</strain>
    </source>
</reference>
<dbReference type="OrthoDB" id="2874149at2759"/>
<dbReference type="STRING" id="436010.A0A166QTS9"/>
<proteinExistence type="inferred from homology"/>
<dbReference type="CDD" id="cd14966">
    <property type="entry name" value="7tmD_STE3"/>
    <property type="match status" value="1"/>
</dbReference>
<keyword evidence="4 10" id="KW-0812">Transmembrane</keyword>
<sequence>MMHPELPIGAFLAAILCLIPLPWHWRARNVSTISLIAWLFISNIIYGVDAIIWRDSAVILVPVWCDITTKLLVGATIALPACCLCICIQLERIASPRSSSMSATDKTRRRIFDAFMCWGLPIIYMALHCVVQGHRFDIIEVIGCRADFYVSVASICLQTLPPLLITALTFIYAGLALLHFFHRRMIFSTHLSNSSSGLTPSRYFRLMLMAVVEMAMGLAITTLDTWSNYQYGMRPWTSWADVHSNFGRIGQFPWILVPQSGRMWDLGMWWTIPLSSLIFFAFFGFGEEAVKEYGKCGAWIRRVVFRQGEKGSLGMCEIGSSKGSFNKSVPHSLLLSDYV</sequence>
<gene>
    <name evidence="11" type="ORF">FIBSPDRAFT_730546</name>
</gene>
<organism evidence="11 12">
    <name type="scientific">Athelia psychrophila</name>
    <dbReference type="NCBI Taxonomy" id="1759441"/>
    <lineage>
        <taxon>Eukaryota</taxon>
        <taxon>Fungi</taxon>
        <taxon>Dikarya</taxon>
        <taxon>Basidiomycota</taxon>
        <taxon>Agaricomycotina</taxon>
        <taxon>Agaricomycetes</taxon>
        <taxon>Agaricomycetidae</taxon>
        <taxon>Atheliales</taxon>
        <taxon>Atheliaceae</taxon>
        <taxon>Athelia</taxon>
    </lineage>
</organism>
<keyword evidence="8 11" id="KW-0675">Receptor</keyword>
<feature type="transmembrane region" description="Helical" evidence="10">
    <location>
        <begin position="203"/>
        <end position="223"/>
    </location>
</feature>
<feature type="transmembrane region" description="Helical" evidence="10">
    <location>
        <begin position="6"/>
        <end position="23"/>
    </location>
</feature>
<dbReference type="PRINTS" id="PR00900">
    <property type="entry name" value="PHEROMONEAR"/>
</dbReference>
<dbReference type="PANTHER" id="PTHR28097">
    <property type="entry name" value="PHEROMONE A FACTOR RECEPTOR"/>
    <property type="match status" value="1"/>
</dbReference>
<comment type="similarity">
    <text evidence="2">Belongs to the G-protein coupled receptor 4 family.</text>
</comment>
<feature type="transmembrane region" description="Helical" evidence="10">
    <location>
        <begin position="72"/>
        <end position="90"/>
    </location>
</feature>
<evidence type="ECO:0000256" key="7">
    <source>
        <dbReference type="ARBA" id="ARBA00023136"/>
    </source>
</evidence>
<keyword evidence="6" id="KW-0297">G-protein coupled receptor</keyword>
<evidence type="ECO:0000256" key="3">
    <source>
        <dbReference type="ARBA" id="ARBA00022507"/>
    </source>
</evidence>
<protein>
    <submittedName>
        <fullName evidence="11">Fungal pheromone STE3G-protein-coupled receptor</fullName>
    </submittedName>
</protein>
<accession>A0A166QTS9</accession>
<dbReference type="GO" id="GO:0000750">
    <property type="term" value="P:pheromone-dependent signal transduction involved in conjugation with cellular fusion"/>
    <property type="evidence" value="ECO:0007669"/>
    <property type="project" value="TreeGrafter"/>
</dbReference>
<keyword evidence="12" id="KW-1185">Reference proteome</keyword>
<evidence type="ECO:0000256" key="9">
    <source>
        <dbReference type="ARBA" id="ARBA00023224"/>
    </source>
</evidence>
<feature type="transmembrane region" description="Helical" evidence="10">
    <location>
        <begin position="35"/>
        <end position="52"/>
    </location>
</feature>
<dbReference type="GO" id="GO:0004933">
    <property type="term" value="F:mating-type a-factor pheromone receptor activity"/>
    <property type="evidence" value="ECO:0007669"/>
    <property type="project" value="InterPro"/>
</dbReference>
<keyword evidence="9" id="KW-0807">Transducer</keyword>
<evidence type="ECO:0000256" key="2">
    <source>
        <dbReference type="ARBA" id="ARBA00011085"/>
    </source>
</evidence>
<dbReference type="PRINTS" id="PR00899">
    <property type="entry name" value="GPCRSTE3"/>
</dbReference>
<dbReference type="Proteomes" id="UP000076532">
    <property type="component" value="Unassembled WGS sequence"/>
</dbReference>
<feature type="transmembrane region" description="Helical" evidence="10">
    <location>
        <begin position="267"/>
        <end position="285"/>
    </location>
</feature>
<dbReference type="EMBL" id="KV417508">
    <property type="protein sequence ID" value="KZP27528.1"/>
    <property type="molecule type" value="Genomic_DNA"/>
</dbReference>